<dbReference type="AlphaFoldDB" id="A0A5S4F6S8"/>
<organism evidence="1 2">
    <name type="scientific">Nonomuraea turkmeniaca</name>
    <dbReference type="NCBI Taxonomy" id="103838"/>
    <lineage>
        <taxon>Bacteria</taxon>
        <taxon>Bacillati</taxon>
        <taxon>Actinomycetota</taxon>
        <taxon>Actinomycetes</taxon>
        <taxon>Streptosporangiales</taxon>
        <taxon>Streptosporangiaceae</taxon>
        <taxon>Nonomuraea</taxon>
    </lineage>
</organism>
<evidence type="ECO:0000313" key="2">
    <source>
        <dbReference type="Proteomes" id="UP000309128"/>
    </source>
</evidence>
<accession>A0A5S4F6S8</accession>
<dbReference type="Proteomes" id="UP000309128">
    <property type="component" value="Unassembled WGS sequence"/>
</dbReference>
<evidence type="ECO:0000313" key="1">
    <source>
        <dbReference type="EMBL" id="TMR11737.1"/>
    </source>
</evidence>
<keyword evidence="2" id="KW-1185">Reference proteome</keyword>
<dbReference type="EMBL" id="VCKY01000149">
    <property type="protein sequence ID" value="TMR11737.1"/>
    <property type="molecule type" value="Genomic_DNA"/>
</dbReference>
<sequence>MAPRVGFDEYDEQGRRIAPRPELHAYHVDLSGAQHGLPDYDGVLLHQTAPAQWWWIKLADAEHLARIEKYRE</sequence>
<dbReference type="RefSeq" id="WP_138670887.1">
    <property type="nucleotide sequence ID" value="NZ_VCKY01000149.1"/>
</dbReference>
<protein>
    <submittedName>
        <fullName evidence="1">Uncharacterized protein</fullName>
    </submittedName>
</protein>
<gene>
    <name evidence="1" type="ORF">ETD86_34780</name>
</gene>
<reference evidence="1 2" key="1">
    <citation type="submission" date="2019-05" db="EMBL/GenBank/DDBJ databases">
        <title>Draft genome sequence of Nonomuraea turkmeniaca DSM 43926.</title>
        <authorList>
            <person name="Saricaoglu S."/>
            <person name="Isik K."/>
        </authorList>
    </citation>
    <scope>NUCLEOTIDE SEQUENCE [LARGE SCALE GENOMIC DNA]</scope>
    <source>
        <strain evidence="1 2">DSM 43926</strain>
    </source>
</reference>
<comment type="caution">
    <text evidence="1">The sequence shown here is derived from an EMBL/GenBank/DDBJ whole genome shotgun (WGS) entry which is preliminary data.</text>
</comment>
<name>A0A5S4F6S8_9ACTN</name>
<proteinExistence type="predicted"/>